<dbReference type="EMBL" id="JBHTMP010000021">
    <property type="protein sequence ID" value="MFD1322492.1"/>
    <property type="molecule type" value="Genomic_DNA"/>
</dbReference>
<dbReference type="Proteomes" id="UP001597260">
    <property type="component" value="Unassembled WGS sequence"/>
</dbReference>
<sequence>MSSLAPDLSGVPAVRSCLAEVLPHPGGGSVAALAALRNLAKPAALWSLLDAIQHDDEVAGQVAAASSRHVLGFDKFVLFAVRGGELRLHVWWPGELRRREHIHDHRFRFASVVLAGTLRNHMFQFAESGRPMVHHHEMSTLADGTWRFEHAGQARIRECLVVELAPGGSYTMGVDLLHRVETGPALTATLVLQEASLRTRSSVLLEPGAPAPLPAMRTPFTLDQFRHKLATLRRSLPSG</sequence>
<protein>
    <recommendedName>
        <fullName evidence="3">Cysteine dioxygenase type I</fullName>
    </recommendedName>
</protein>
<evidence type="ECO:0008006" key="3">
    <source>
        <dbReference type="Google" id="ProtNLM"/>
    </source>
</evidence>
<evidence type="ECO:0000313" key="2">
    <source>
        <dbReference type="Proteomes" id="UP001597260"/>
    </source>
</evidence>
<reference evidence="2" key="1">
    <citation type="journal article" date="2019" name="Int. J. Syst. Evol. Microbiol.">
        <title>The Global Catalogue of Microorganisms (GCM) 10K type strain sequencing project: providing services to taxonomists for standard genome sequencing and annotation.</title>
        <authorList>
            <consortium name="The Broad Institute Genomics Platform"/>
            <consortium name="The Broad Institute Genome Sequencing Center for Infectious Disease"/>
            <person name="Wu L."/>
            <person name="Ma J."/>
        </authorList>
    </citation>
    <scope>NUCLEOTIDE SEQUENCE [LARGE SCALE GENOMIC DNA]</scope>
    <source>
        <strain evidence="2">JCM 31037</strain>
    </source>
</reference>
<keyword evidence="2" id="KW-1185">Reference proteome</keyword>
<comment type="caution">
    <text evidence="1">The sequence shown here is derived from an EMBL/GenBank/DDBJ whole genome shotgun (WGS) entry which is preliminary data.</text>
</comment>
<evidence type="ECO:0000313" key="1">
    <source>
        <dbReference type="EMBL" id="MFD1322492.1"/>
    </source>
</evidence>
<gene>
    <name evidence="1" type="ORF">ACFQ4H_15450</name>
</gene>
<organism evidence="1 2">
    <name type="scientific">Micromonospora sonneratiae</name>
    <dbReference type="NCBI Taxonomy" id="1184706"/>
    <lineage>
        <taxon>Bacteria</taxon>
        <taxon>Bacillati</taxon>
        <taxon>Actinomycetota</taxon>
        <taxon>Actinomycetes</taxon>
        <taxon>Micromonosporales</taxon>
        <taxon>Micromonosporaceae</taxon>
        <taxon>Micromonospora</taxon>
    </lineage>
</organism>
<proteinExistence type="predicted"/>
<dbReference type="RefSeq" id="WP_377571580.1">
    <property type="nucleotide sequence ID" value="NZ_JBHTMP010000021.1"/>
</dbReference>
<name>A0ABW3YDG2_9ACTN</name>
<accession>A0ABW3YDG2</accession>